<dbReference type="SUPFAM" id="SSF53850">
    <property type="entry name" value="Periplasmic binding protein-like II"/>
    <property type="match status" value="1"/>
</dbReference>
<dbReference type="InterPro" id="IPR002912">
    <property type="entry name" value="ACT_dom"/>
</dbReference>
<evidence type="ECO:0000256" key="2">
    <source>
        <dbReference type="ARBA" id="ARBA00013147"/>
    </source>
</evidence>
<gene>
    <name evidence="10" type="ORF">SAMN05421640_0374</name>
</gene>
<dbReference type="EMBL" id="FZPD01000001">
    <property type="protein sequence ID" value="SNS49245.1"/>
    <property type="molecule type" value="Genomic_DNA"/>
</dbReference>
<accession>A0A239EXB5</accession>
<dbReference type="Proteomes" id="UP000198393">
    <property type="component" value="Unassembled WGS sequence"/>
</dbReference>
<feature type="domain" description="ACT" evidence="9">
    <location>
        <begin position="192"/>
        <end position="268"/>
    </location>
</feature>
<comment type="catalytic activity">
    <reaction evidence="7">
        <text>prephenate + H(+) = 3-phenylpyruvate + CO2 + H2O</text>
        <dbReference type="Rhea" id="RHEA:21648"/>
        <dbReference type="ChEBI" id="CHEBI:15377"/>
        <dbReference type="ChEBI" id="CHEBI:15378"/>
        <dbReference type="ChEBI" id="CHEBI:16526"/>
        <dbReference type="ChEBI" id="CHEBI:18005"/>
        <dbReference type="ChEBI" id="CHEBI:29934"/>
        <dbReference type="EC" id="4.2.1.51"/>
    </reaction>
</comment>
<dbReference type="InterPro" id="IPR045865">
    <property type="entry name" value="ACT-like_dom_sf"/>
</dbReference>
<feature type="domain" description="Prephenate dehydratase" evidence="8">
    <location>
        <begin position="3"/>
        <end position="179"/>
    </location>
</feature>
<dbReference type="AlphaFoldDB" id="A0A239EXB5"/>
<dbReference type="GO" id="GO:0009094">
    <property type="term" value="P:L-phenylalanine biosynthetic process"/>
    <property type="evidence" value="ECO:0007669"/>
    <property type="project" value="UniProtKB-UniPathway"/>
</dbReference>
<comment type="pathway">
    <text evidence="1">Amino-acid biosynthesis; L-phenylalanine biosynthesis; phenylpyruvate from prephenate: step 1/1.</text>
</comment>
<keyword evidence="11" id="KW-1185">Reference proteome</keyword>
<name>A0A239EXB5_EKHLU</name>
<dbReference type="RefSeq" id="WP_089355147.1">
    <property type="nucleotide sequence ID" value="NZ_FZPD01000001.1"/>
</dbReference>
<evidence type="ECO:0000256" key="5">
    <source>
        <dbReference type="ARBA" id="ARBA00023222"/>
    </source>
</evidence>
<proteinExistence type="predicted"/>
<dbReference type="Gene3D" id="3.30.70.260">
    <property type="match status" value="1"/>
</dbReference>
<organism evidence="10 11">
    <name type="scientific">Ekhidna lutea</name>
    <dbReference type="NCBI Taxonomy" id="447679"/>
    <lineage>
        <taxon>Bacteria</taxon>
        <taxon>Pseudomonadati</taxon>
        <taxon>Bacteroidota</taxon>
        <taxon>Cytophagia</taxon>
        <taxon>Cytophagales</taxon>
        <taxon>Reichenbachiellaceae</taxon>
        <taxon>Ekhidna</taxon>
    </lineage>
</organism>
<evidence type="ECO:0000313" key="10">
    <source>
        <dbReference type="EMBL" id="SNS49245.1"/>
    </source>
</evidence>
<dbReference type="PANTHER" id="PTHR21022:SF19">
    <property type="entry name" value="PREPHENATE DEHYDRATASE-RELATED"/>
    <property type="match status" value="1"/>
</dbReference>
<protein>
    <recommendedName>
        <fullName evidence="2">prephenate dehydratase</fullName>
        <ecNumber evidence="2">4.2.1.51</ecNumber>
    </recommendedName>
</protein>
<dbReference type="Pfam" id="PF00800">
    <property type="entry name" value="PDT"/>
    <property type="match status" value="1"/>
</dbReference>
<dbReference type="Gene3D" id="3.40.190.10">
    <property type="entry name" value="Periplasmic binding protein-like II"/>
    <property type="match status" value="2"/>
</dbReference>
<dbReference type="UniPathway" id="UPA00121">
    <property type="reaction ID" value="UER00345"/>
</dbReference>
<evidence type="ECO:0000259" key="8">
    <source>
        <dbReference type="PROSITE" id="PS51171"/>
    </source>
</evidence>
<evidence type="ECO:0000256" key="1">
    <source>
        <dbReference type="ARBA" id="ARBA00004741"/>
    </source>
</evidence>
<evidence type="ECO:0000259" key="9">
    <source>
        <dbReference type="PROSITE" id="PS51671"/>
    </source>
</evidence>
<evidence type="ECO:0000256" key="7">
    <source>
        <dbReference type="ARBA" id="ARBA00047848"/>
    </source>
</evidence>
<keyword evidence="6" id="KW-0456">Lyase</keyword>
<keyword evidence="4" id="KW-0057">Aromatic amino acid biosynthesis</keyword>
<dbReference type="CDD" id="cd13631">
    <property type="entry name" value="PBP2_Ct-PDT_like"/>
    <property type="match status" value="1"/>
</dbReference>
<dbReference type="PROSITE" id="PS51671">
    <property type="entry name" value="ACT"/>
    <property type="match status" value="1"/>
</dbReference>
<reference evidence="10 11" key="1">
    <citation type="submission" date="2017-06" db="EMBL/GenBank/DDBJ databases">
        <authorList>
            <person name="Kim H.J."/>
            <person name="Triplett B.A."/>
        </authorList>
    </citation>
    <scope>NUCLEOTIDE SEQUENCE [LARGE SCALE GENOMIC DNA]</scope>
    <source>
        <strain evidence="10 11">DSM 19307</strain>
    </source>
</reference>
<dbReference type="PROSITE" id="PS51171">
    <property type="entry name" value="PREPHENATE_DEHYDR_3"/>
    <property type="match status" value="1"/>
</dbReference>
<evidence type="ECO:0000256" key="6">
    <source>
        <dbReference type="ARBA" id="ARBA00023239"/>
    </source>
</evidence>
<dbReference type="SUPFAM" id="SSF55021">
    <property type="entry name" value="ACT-like"/>
    <property type="match status" value="1"/>
</dbReference>
<sequence length="274" mass="30518">MKRIAIQGLKGSFHHEAALHHFGDQIMLNECETFRSVVNQVLESEADFGLMAIENSLAGCIIPNYALLRQGGLTICGEVILQVKMNLMVYNGTSISDLKEIQSHQMAIRQCSNFLDNHERLRVVESFDTAGSARHIKENKLSQVAAIASSLAAKTYDLTILQSGIENKESFTRFLVLTKSSNQAEEETDKASIYLETKHEPGALAKVLTAVSDLRVNLSKLQSHPVSGWERTYGFFMDLEFSDSGQKSKVFHELASLSEVIENLGVYKKGKIYE</sequence>
<keyword evidence="5" id="KW-0584">Phenylalanine biosynthesis</keyword>
<dbReference type="GO" id="GO:0005737">
    <property type="term" value="C:cytoplasm"/>
    <property type="evidence" value="ECO:0007669"/>
    <property type="project" value="TreeGrafter"/>
</dbReference>
<evidence type="ECO:0000313" key="11">
    <source>
        <dbReference type="Proteomes" id="UP000198393"/>
    </source>
</evidence>
<dbReference type="InterPro" id="IPR001086">
    <property type="entry name" value="Preph_deHydtase"/>
</dbReference>
<evidence type="ECO:0000256" key="4">
    <source>
        <dbReference type="ARBA" id="ARBA00023141"/>
    </source>
</evidence>
<keyword evidence="3" id="KW-0028">Amino-acid biosynthesis</keyword>
<dbReference type="GO" id="GO:0004664">
    <property type="term" value="F:prephenate dehydratase activity"/>
    <property type="evidence" value="ECO:0007669"/>
    <property type="project" value="UniProtKB-EC"/>
</dbReference>
<dbReference type="EC" id="4.2.1.51" evidence="2"/>
<dbReference type="OrthoDB" id="9802281at2"/>
<evidence type="ECO:0000256" key="3">
    <source>
        <dbReference type="ARBA" id="ARBA00022605"/>
    </source>
</evidence>
<dbReference type="PANTHER" id="PTHR21022">
    <property type="entry name" value="PREPHENATE DEHYDRATASE P PROTEIN"/>
    <property type="match status" value="1"/>
</dbReference>